<gene>
    <name evidence="1" type="ORF">KDA_50710</name>
</gene>
<organism evidence="1 2">
    <name type="scientific">Dictyobacter alpinus</name>
    <dbReference type="NCBI Taxonomy" id="2014873"/>
    <lineage>
        <taxon>Bacteria</taxon>
        <taxon>Bacillati</taxon>
        <taxon>Chloroflexota</taxon>
        <taxon>Ktedonobacteria</taxon>
        <taxon>Ktedonobacterales</taxon>
        <taxon>Dictyobacteraceae</taxon>
        <taxon>Dictyobacter</taxon>
    </lineage>
</organism>
<protein>
    <submittedName>
        <fullName evidence="1">Uncharacterized protein</fullName>
    </submittedName>
</protein>
<evidence type="ECO:0000313" key="2">
    <source>
        <dbReference type="Proteomes" id="UP000287171"/>
    </source>
</evidence>
<evidence type="ECO:0000313" key="1">
    <source>
        <dbReference type="EMBL" id="GCE29587.1"/>
    </source>
</evidence>
<comment type="caution">
    <text evidence="1">The sequence shown here is derived from an EMBL/GenBank/DDBJ whole genome shotgun (WGS) entry which is preliminary data.</text>
</comment>
<reference evidence="2" key="1">
    <citation type="submission" date="2018-12" db="EMBL/GenBank/DDBJ databases">
        <title>Tengunoibacter tsumagoiensis gen. nov., sp. nov., Dictyobacter kobayashii sp. nov., D. alpinus sp. nov., and D. joshuensis sp. nov. and description of Dictyobacteraceae fam. nov. within the order Ktedonobacterales isolated from Tengu-no-mugimeshi.</title>
        <authorList>
            <person name="Wang C.M."/>
            <person name="Zheng Y."/>
            <person name="Sakai Y."/>
            <person name="Toyoda A."/>
            <person name="Minakuchi Y."/>
            <person name="Abe K."/>
            <person name="Yokota A."/>
            <person name="Yabe S."/>
        </authorList>
    </citation>
    <scope>NUCLEOTIDE SEQUENCE [LARGE SCALE GENOMIC DNA]</scope>
    <source>
        <strain evidence="2">Uno16</strain>
    </source>
</reference>
<name>A0A402BEA8_9CHLR</name>
<sequence length="57" mass="6411">MHERQDSQIKVQIHDISKIIFLALEGSLTMQLCEIAGSQDIEKLALEVPISVLRALH</sequence>
<proteinExistence type="predicted"/>
<accession>A0A402BEA8</accession>
<dbReference type="Proteomes" id="UP000287171">
    <property type="component" value="Unassembled WGS sequence"/>
</dbReference>
<dbReference type="AlphaFoldDB" id="A0A402BEA8"/>
<keyword evidence="2" id="KW-1185">Reference proteome</keyword>
<dbReference type="EMBL" id="BIFT01000002">
    <property type="protein sequence ID" value="GCE29587.1"/>
    <property type="molecule type" value="Genomic_DNA"/>
</dbReference>